<sequence length="1140" mass="127679">MDSSRIKRLATGVRDELRREVEGRLEAVLAADSPERLSDGTGVVRLEARIEAEGRDAVVEAGAYTWFNRLCALRFMDARGYTPTPAVTPRAGSTMPAVLADAAQGSFDPEYGLAPAVRERVVSLLSGSTQRANATEAAYAELLRAVCAHYAKPMPYLFSEDAASSLLMPRGLLSEGSILGRIVAEMDAGACSSVEVLGWLYQFYIAERKDEVFAGFKKNKKAGPAEIGPATQLFTPEWIVRYLCENSLGRLWMLNHPGSPLAERMDYYIAPEGDEPHIEVSSAEEVRVLDPACGSGHILVYAFDLLYSMYEEEGWLPEEIPAMILQNNLKGLEIDARAAEIAKFALEMKALERDPRFLERDVDADVTVLRPVALDEADMPYLSQSFKERVGLIEAMAHMGEVGSLYVPEAGDARAVAAEIERLAPKAQSDMFARDLAGRLGAMLENVEALSGSYHCVVANPPYMGTSTLYKPASDFVKENYPDEKADLCTCFIERAKRFNLRRGYSALITMQSWMFLSSYEKMREKIINHECIISMAHLGARAFDAIGGEVVSTTATIFQHIKDSEREGTYIRLVDFLGEANKSSICRKAICDASSTWLYRAYVSDYKIIPGMPIAYWVGNGMKSAFLNGTPLSVDGRPRKGLTTTDNGHFLRLWHEVSADKVCLTAENADVAKASRCKWFPYDKGGDFRKWYGNRECFVNWEDDGAEVKALITSKYNGGSYTKEVRSEEMYFAESLTWTELCTGMPGFRYSPAGTIFDSSGSSMFPRSHILYYLGLMNSSVMSEILKMLNPTLHYNSGVVAKAPALFSEFDLRLVEAAVSENVSLAKSDWDSFETSWDFETHPLVRTECVADAYTLWQSECRDRFEILKSNEEELNRIFARIYGMEGEVPIEVPDDKVSVRLADLQRDVRSLISYGVGCIFGRYSLDAPGLVLADQGATVADYLVKVPEPTLVPDADNILPVLDAEWFDDDIVTQFYRFLAAAYGESTLDENVAFIEGALGCDLRTYFVRDFYSDHVKTYQKRPIYWLFQSPQKSFSCLVYMHRYNEGTVGEVLTKYLRAYEDKLRLRVQVLSRSERAADLKAADRMRAQISELEAWEKEVVYPLAHERVAIDLDDGVKINYNKFPHALAKVQGLSDWK</sequence>
<evidence type="ECO:0000256" key="4">
    <source>
        <dbReference type="ARBA" id="ARBA00022691"/>
    </source>
</evidence>
<dbReference type="EC" id="2.1.1.72" evidence="1"/>
<dbReference type="InterPro" id="IPR050953">
    <property type="entry name" value="N4_N6_ade-DNA_methylase"/>
</dbReference>
<dbReference type="Gene3D" id="3.40.50.150">
    <property type="entry name" value="Vaccinia Virus protein VP39"/>
    <property type="match status" value="1"/>
</dbReference>
<dbReference type="Proteomes" id="UP000002026">
    <property type="component" value="Chromosome"/>
</dbReference>
<reference evidence="7 8" key="1">
    <citation type="journal article" date="2009" name="Stand. Genomic Sci.">
        <title>Complete genome sequence of Slackia heliotrinireducens type strain (RHS 1).</title>
        <authorList>
            <person name="Pukall R."/>
            <person name="Lapidus A."/>
            <person name="Nolan M."/>
            <person name="Copeland A."/>
            <person name="Glavina Del Rio T."/>
            <person name="Lucas S."/>
            <person name="Chen F."/>
            <person name="Tice H."/>
            <person name="Cheng J.F."/>
            <person name="Chertkov O."/>
            <person name="Bruce D."/>
            <person name="Goodwin L."/>
            <person name="Kuske C."/>
            <person name="Brettin T."/>
            <person name="Detter J.C."/>
            <person name="Han C."/>
            <person name="Pitluck S."/>
            <person name="Pati A."/>
            <person name="Mavrommatis K."/>
            <person name="Ivanova N."/>
            <person name="Ovchinnikova G."/>
            <person name="Chen A."/>
            <person name="Palaniappan K."/>
            <person name="Schneider S."/>
            <person name="Rohde M."/>
            <person name="Chain P."/>
            <person name="D'haeseleer P."/>
            <person name="Goker M."/>
            <person name="Bristow J."/>
            <person name="Eisen J.A."/>
            <person name="Markowitz V."/>
            <person name="Kyrpides N.C."/>
            <person name="Klenk H.P."/>
            <person name="Hugenholtz P."/>
        </authorList>
    </citation>
    <scope>NUCLEOTIDE SEQUENCE [LARGE SCALE GENOMIC DNA]</scope>
    <source>
        <strain evidence="8">ATCC 29202 / DSM 20476 / NCTC 11029 / RHS 1</strain>
    </source>
</reference>
<dbReference type="InterPro" id="IPR029063">
    <property type="entry name" value="SAM-dependent_MTases_sf"/>
</dbReference>
<dbReference type="NCBIfam" id="NF033452">
    <property type="entry name" value="BREX_1_MTaseX"/>
    <property type="match status" value="1"/>
</dbReference>
<evidence type="ECO:0000256" key="2">
    <source>
        <dbReference type="ARBA" id="ARBA00022603"/>
    </source>
</evidence>
<dbReference type="HOGENOM" id="CLU_007510_1_0_11"/>
<keyword evidence="8" id="KW-1185">Reference proteome</keyword>
<evidence type="ECO:0000256" key="5">
    <source>
        <dbReference type="ARBA" id="ARBA00047942"/>
    </source>
</evidence>
<keyword evidence="4" id="KW-0949">S-adenosyl-L-methionine</keyword>
<evidence type="ECO:0000256" key="1">
    <source>
        <dbReference type="ARBA" id="ARBA00011900"/>
    </source>
</evidence>
<proteinExistence type="predicted"/>
<gene>
    <name evidence="7" type="ordered locus">Shel_02940</name>
</gene>
<dbReference type="EMBL" id="CP001684">
    <property type="protein sequence ID" value="ACV21362.1"/>
    <property type="molecule type" value="Genomic_DNA"/>
</dbReference>
<dbReference type="SUPFAM" id="SSF53335">
    <property type="entry name" value="S-adenosyl-L-methionine-dependent methyltransferases"/>
    <property type="match status" value="1"/>
</dbReference>
<organism evidence="7 8">
    <name type="scientific">Slackia heliotrinireducens (strain ATCC 29202 / DSM 20476 / NCTC 11029 / RHS 1)</name>
    <name type="common">Peptococcus heliotrinreducens</name>
    <dbReference type="NCBI Taxonomy" id="471855"/>
    <lineage>
        <taxon>Bacteria</taxon>
        <taxon>Bacillati</taxon>
        <taxon>Actinomycetota</taxon>
        <taxon>Coriobacteriia</taxon>
        <taxon>Eggerthellales</taxon>
        <taxon>Eggerthellaceae</taxon>
        <taxon>Slackia</taxon>
    </lineage>
</organism>
<dbReference type="eggNOG" id="COG1002">
    <property type="taxonomic scope" value="Bacteria"/>
</dbReference>
<dbReference type="PRINTS" id="PR00507">
    <property type="entry name" value="N12N6MTFRASE"/>
</dbReference>
<dbReference type="PANTHER" id="PTHR33841">
    <property type="entry name" value="DNA METHYLTRANSFERASE YEEA-RELATED"/>
    <property type="match status" value="1"/>
</dbReference>
<evidence type="ECO:0000259" key="6">
    <source>
        <dbReference type="Pfam" id="PF07669"/>
    </source>
</evidence>
<dbReference type="STRING" id="471855.Shel_02940"/>
<dbReference type="REBASE" id="21790">
    <property type="entry name" value="SheORF2940P"/>
</dbReference>
<dbReference type="InterPro" id="IPR011639">
    <property type="entry name" value="MethylTrfase_TaqI-like_dom"/>
</dbReference>
<dbReference type="GO" id="GO:0009007">
    <property type="term" value="F:site-specific DNA-methyltransferase (adenine-specific) activity"/>
    <property type="evidence" value="ECO:0007669"/>
    <property type="project" value="UniProtKB-EC"/>
</dbReference>
<protein>
    <recommendedName>
        <fullName evidence="1">site-specific DNA-methyltransferase (adenine-specific)</fullName>
        <ecNumber evidence="1">2.1.1.72</ecNumber>
    </recommendedName>
</protein>
<dbReference type="GO" id="GO:0032259">
    <property type="term" value="P:methylation"/>
    <property type="evidence" value="ECO:0007669"/>
    <property type="project" value="UniProtKB-KW"/>
</dbReference>
<keyword evidence="3" id="KW-0808">Transferase</keyword>
<dbReference type="RefSeq" id="WP_012797471.1">
    <property type="nucleotide sequence ID" value="NC_013165.1"/>
</dbReference>
<dbReference type="GO" id="GO:0006304">
    <property type="term" value="P:DNA modification"/>
    <property type="evidence" value="ECO:0007669"/>
    <property type="project" value="InterPro"/>
</dbReference>
<evidence type="ECO:0000313" key="8">
    <source>
        <dbReference type="Proteomes" id="UP000002026"/>
    </source>
</evidence>
<keyword evidence="2" id="KW-0489">Methyltransferase</keyword>
<accession>C7N256</accession>
<evidence type="ECO:0000313" key="7">
    <source>
        <dbReference type="EMBL" id="ACV21362.1"/>
    </source>
</evidence>
<name>C7N256_SLAHD</name>
<evidence type="ECO:0000256" key="3">
    <source>
        <dbReference type="ARBA" id="ARBA00022679"/>
    </source>
</evidence>
<dbReference type="AlphaFoldDB" id="C7N256"/>
<feature type="domain" description="Type II methyltransferase M.TaqI-like" evidence="6">
    <location>
        <begin position="327"/>
        <end position="541"/>
    </location>
</feature>
<dbReference type="Pfam" id="PF07669">
    <property type="entry name" value="Eco57I"/>
    <property type="match status" value="1"/>
</dbReference>
<dbReference type="PANTHER" id="PTHR33841:SF1">
    <property type="entry name" value="DNA METHYLTRANSFERASE A"/>
    <property type="match status" value="1"/>
</dbReference>
<dbReference type="KEGG" id="shi:Shel_02940"/>
<dbReference type="InterPro" id="IPR047939">
    <property type="entry name" value="BREX_1_PglX"/>
</dbReference>
<comment type="catalytic activity">
    <reaction evidence="5">
        <text>a 2'-deoxyadenosine in DNA + S-adenosyl-L-methionine = an N(6)-methyl-2'-deoxyadenosine in DNA + S-adenosyl-L-homocysteine + H(+)</text>
        <dbReference type="Rhea" id="RHEA:15197"/>
        <dbReference type="Rhea" id="RHEA-COMP:12418"/>
        <dbReference type="Rhea" id="RHEA-COMP:12419"/>
        <dbReference type="ChEBI" id="CHEBI:15378"/>
        <dbReference type="ChEBI" id="CHEBI:57856"/>
        <dbReference type="ChEBI" id="CHEBI:59789"/>
        <dbReference type="ChEBI" id="CHEBI:90615"/>
        <dbReference type="ChEBI" id="CHEBI:90616"/>
        <dbReference type="EC" id="2.1.1.72"/>
    </reaction>
</comment>
<dbReference type="eggNOG" id="COG0827">
    <property type="taxonomic scope" value="Bacteria"/>
</dbReference>